<keyword evidence="2" id="KW-1185">Reference proteome</keyword>
<name>A0ACB7CEK9_9ASCO</name>
<dbReference type="Proteomes" id="UP000768646">
    <property type="component" value="Unassembled WGS sequence"/>
</dbReference>
<gene>
    <name evidence="1" type="ORF">PORY_000016</name>
</gene>
<organism evidence="1 2">
    <name type="scientific">Pneumocystis oryctolagi</name>
    <dbReference type="NCBI Taxonomy" id="42067"/>
    <lineage>
        <taxon>Eukaryota</taxon>
        <taxon>Fungi</taxon>
        <taxon>Dikarya</taxon>
        <taxon>Ascomycota</taxon>
        <taxon>Taphrinomycotina</taxon>
        <taxon>Pneumocystomycetes</taxon>
        <taxon>Pneumocystaceae</taxon>
        <taxon>Pneumocystis</taxon>
    </lineage>
</organism>
<proteinExistence type="predicted"/>
<evidence type="ECO:0000313" key="2">
    <source>
        <dbReference type="Proteomes" id="UP000768646"/>
    </source>
</evidence>
<sequence length="1063" mass="124939">MMRNKKTVQQKKNLKQTTYKYVLDASGPAGDRIFDVATFEAFLHERIKIGGRTGCLGDTIFITCEGQGKISIVAHVPFSGRYLKYLTKKFLKKHQLRDWLRVVSTTKGTYELRFYNVVVDSNNEDAYIAYVHLLCPFLHPKLRRFFDCPLQTFRPCTQMVELLSPNDLVRVRKLVEILTEQLSKNQETIALLKHQVEILKDELLAIAQTGDCAWSESDKKQVHEHAQLLQENKALKDENHALNALLDAYEDGLNEILSKIRTFINETTRKTLQLHQHYRTQLLDQQEAQQLQQKSYLDLQEGLYKINTLIRQAYTTYMLDDSAIEALQTENYRLREMLCLNNENDSTIENNNTFLQPCYVLYPEDLTQEYQKDTEATRTRRISRAYCSESSKKHTTNPFPNLMHGRETDASKNYRYSCFCSEFNSLEEETYTLLESFHSKAMHALCEFVNREKCLPDESRISTAIMFLGAHFSNKFEFYTRITTLLEDCIHGPIINLHAHQITNMKICFKQIMDACIQFGEKMSLRDTKTQLGKDMFTAYCDYDPECVIQWYEKAVEYKLIDKERFKIIFFLQEIESFVGNFINHFIIILKKMHKYIPLLLLINVSTSIYIFQDILEKKALKALSIQYFNMKYPENALDIVVKKFLISSHQRKLHLGPHLYRTLLDIHRKYSYSVESFISAIKYVTLSHFYSNPISIVNNCDSAYSELISHHHLECLRSLPSMKQYVETLLETEDIYSVESILNDDHYFRNIINILIHNMEEHNRRLESSILLLDIVHERYVPLIQKKTISWIYGRILENNIQKDLDLILNPIRIMEITDLLHFFQEIFALENIHKYFPDFENFYEKISNMVEPLTHNDSPYDSFCKTNSYTSLKTSIEIMPKSDVNVIETEFHDIRKQLYQYLRNMLIKYFVSPMTLPLHELYYFNYSRTYLDVFHPRIRAAIDTALSLPGHYLSCNCENKGQELVNNLGDSLSKICVSCQPKICISYKLFLESGPLINISDWLSAFIQSASSENENDNNRQELEKYLETVFIQSIEELRYLGFIKPTKKRVDHVAKIMWMR</sequence>
<comment type="caution">
    <text evidence="1">The sequence shown here is derived from an EMBL/GenBank/DDBJ whole genome shotgun (WGS) entry which is preliminary data.</text>
</comment>
<evidence type="ECO:0000313" key="1">
    <source>
        <dbReference type="EMBL" id="KAG4306028.1"/>
    </source>
</evidence>
<protein>
    <submittedName>
        <fullName evidence="1">Uncharacterized protein</fullName>
    </submittedName>
</protein>
<reference evidence="1 2" key="1">
    <citation type="journal article" date="2021" name="Commun. Biol.">
        <title>Genomic insights into the host specific adaptation of the Pneumocystis genus.</title>
        <authorList>
            <person name="Cisse O.H."/>
            <person name="Ma L."/>
            <person name="Dekker J.P."/>
            <person name="Khil P.P."/>
            <person name="Youn J.-H."/>
            <person name="Brenchley J.M."/>
            <person name="Blair R."/>
            <person name="Pahar B."/>
            <person name="Chabe M."/>
            <person name="Van Rompay K.K.A."/>
            <person name="Keesler R."/>
            <person name="Sukura A."/>
            <person name="Hirsch V."/>
            <person name="Kutty G."/>
            <person name="Liu Y."/>
            <person name="Peng L."/>
            <person name="Chen J."/>
            <person name="Song J."/>
            <person name="Weissenbacher-Lang C."/>
            <person name="Xu J."/>
            <person name="Upham N.S."/>
            <person name="Stajich J.E."/>
            <person name="Cuomo C.A."/>
            <person name="Cushion M.T."/>
            <person name="Kovacs J.A."/>
        </authorList>
    </citation>
    <scope>NUCLEOTIDE SEQUENCE [LARGE SCALE GENOMIC DNA]</scope>
    <source>
        <strain evidence="1 2">RABM</strain>
    </source>
</reference>
<dbReference type="EMBL" id="JABTEG010000001">
    <property type="protein sequence ID" value="KAG4306028.1"/>
    <property type="molecule type" value="Genomic_DNA"/>
</dbReference>
<accession>A0ACB7CEK9</accession>